<evidence type="ECO:0000256" key="1">
    <source>
        <dbReference type="PROSITE-ProRule" id="PRU00221"/>
    </source>
</evidence>
<keyword evidence="2" id="KW-0479">Metal-binding</keyword>
<dbReference type="InterPro" id="IPR015943">
    <property type="entry name" value="WD40/YVTN_repeat-like_dom_sf"/>
</dbReference>
<dbReference type="PANTHER" id="PTHR44156">
    <property type="entry name" value="SUPERNUMERARY LIMBS, ISOFORM B-RELATED"/>
    <property type="match status" value="1"/>
</dbReference>
<dbReference type="Proteomes" id="UP000276776">
    <property type="component" value="Unassembled WGS sequence"/>
</dbReference>
<evidence type="ECO:0000256" key="2">
    <source>
        <dbReference type="PROSITE-ProRule" id="PRU00453"/>
    </source>
</evidence>
<evidence type="ECO:0000313" key="4">
    <source>
        <dbReference type="EMBL" id="VDM95462.1"/>
    </source>
</evidence>
<dbReference type="PROSITE" id="PS51083">
    <property type="entry name" value="ZF_HIT"/>
    <property type="match status" value="1"/>
</dbReference>
<dbReference type="InterPro" id="IPR036322">
    <property type="entry name" value="WD40_repeat_dom_sf"/>
</dbReference>
<keyword evidence="2" id="KW-0863">Zinc-finger</keyword>
<dbReference type="SMART" id="SM00320">
    <property type="entry name" value="WD40"/>
    <property type="match status" value="5"/>
</dbReference>
<dbReference type="OMA" id="SHDIACK"/>
<dbReference type="AlphaFoldDB" id="A0A0N5CK90"/>
<dbReference type="InterPro" id="IPR007529">
    <property type="entry name" value="Znf_HIT"/>
</dbReference>
<dbReference type="SUPFAM" id="SSF50978">
    <property type="entry name" value="WD40 repeat-like"/>
    <property type="match status" value="1"/>
</dbReference>
<organism evidence="6">
    <name type="scientific">Thelazia callipaeda</name>
    <name type="common">Oriental eyeworm</name>
    <name type="synonym">Parasitic nematode</name>
    <dbReference type="NCBI Taxonomy" id="103827"/>
    <lineage>
        <taxon>Eukaryota</taxon>
        <taxon>Metazoa</taxon>
        <taxon>Ecdysozoa</taxon>
        <taxon>Nematoda</taxon>
        <taxon>Chromadorea</taxon>
        <taxon>Rhabditida</taxon>
        <taxon>Spirurina</taxon>
        <taxon>Spiruromorpha</taxon>
        <taxon>Thelazioidea</taxon>
        <taxon>Thelaziidae</taxon>
        <taxon>Thelazia</taxon>
    </lineage>
</organism>
<evidence type="ECO:0000259" key="3">
    <source>
        <dbReference type="PROSITE" id="PS51083"/>
    </source>
</evidence>
<dbReference type="Pfam" id="PF00400">
    <property type="entry name" value="WD40"/>
    <property type="match status" value="1"/>
</dbReference>
<accession>A0A0N5CK90</accession>
<feature type="domain" description="HIT-type" evidence="3">
    <location>
        <begin position="343"/>
        <end position="376"/>
    </location>
</feature>
<feature type="repeat" description="WD" evidence="1">
    <location>
        <begin position="92"/>
        <end position="137"/>
    </location>
</feature>
<dbReference type="Gene3D" id="3.30.60.190">
    <property type="match status" value="1"/>
</dbReference>
<reference evidence="6" key="1">
    <citation type="submission" date="2017-02" db="UniProtKB">
        <authorList>
            <consortium name="WormBaseParasite"/>
        </authorList>
    </citation>
    <scope>IDENTIFICATION</scope>
</reference>
<keyword evidence="2" id="KW-0862">Zinc</keyword>
<evidence type="ECO:0000313" key="5">
    <source>
        <dbReference type="Proteomes" id="UP000276776"/>
    </source>
</evidence>
<sequence length="509" mass="57835">MEYDFITDKPVRVAVHPLVSNRLAIGFMDGSIVFYTFDSLSASIEFVASKKLKKAVREISFSNDGVQLFAVSENRALCVYDVEANKRIRCIQKSHDSKVNSLLVLPASSTKGQQVATGDESGEIKMWDLRVKEPVINCYNDQEDVINDFNIAENALLAASSDGTLGAYDFRKRKIMMRSESMHCELLSLAVTPNYCYVGNGDGYLEVFKTKEYGNLLERIKTDHSLGIDCLQILRQGVLLTGSNESKRLRITHLNPHKNMGAIGVHVGGVQQLSVTSDKTWLISVGWLQSTVKFWCLSDILTKIPILRSHDIACKRIKKSSYFFHDLVNDAQFSTMQEEKLACLACASKESLNICPRCGRAYCSVKCYRCTMHQKCSESFYRECVEREIRFQKGSHQQQLITFEQFMDEQRTENMKEISVKGCSEQEILDSDDENEDYLEKVQSECLSEYQSAEERELDRQLTVLGIGVDNDSLLSSLTDEEQKSFTLFYERLLEEELGLGRSVFTKKK</sequence>
<dbReference type="OrthoDB" id="5994at2759"/>
<dbReference type="Gene3D" id="2.130.10.10">
    <property type="entry name" value="YVTN repeat-like/Quinoprotein amine dehydrogenase"/>
    <property type="match status" value="2"/>
</dbReference>
<evidence type="ECO:0000313" key="6">
    <source>
        <dbReference type="WBParaSite" id="TCLT_0000047701-mRNA-1"/>
    </source>
</evidence>
<dbReference type="EMBL" id="UYYF01000034">
    <property type="protein sequence ID" value="VDM95462.1"/>
    <property type="molecule type" value="Genomic_DNA"/>
</dbReference>
<protein>
    <submittedName>
        <fullName evidence="6">HIT-type domain-containing protein</fullName>
    </submittedName>
</protein>
<dbReference type="PROSITE" id="PS50082">
    <property type="entry name" value="WD_REPEATS_2"/>
    <property type="match status" value="1"/>
</dbReference>
<keyword evidence="1" id="KW-0853">WD repeat</keyword>
<proteinExistence type="predicted"/>
<reference evidence="4 5" key="2">
    <citation type="submission" date="2018-11" db="EMBL/GenBank/DDBJ databases">
        <authorList>
            <consortium name="Pathogen Informatics"/>
        </authorList>
    </citation>
    <scope>NUCLEOTIDE SEQUENCE [LARGE SCALE GENOMIC DNA]</scope>
</reference>
<dbReference type="InterPro" id="IPR053299">
    <property type="entry name" value="ASTRA_WD_repeat"/>
</dbReference>
<gene>
    <name evidence="4" type="ORF">TCLT_LOCUS478</name>
</gene>
<dbReference type="WBParaSite" id="TCLT_0000047701-mRNA-1">
    <property type="protein sequence ID" value="TCLT_0000047701-mRNA-1"/>
    <property type="gene ID" value="TCLT_0000047701"/>
</dbReference>
<dbReference type="STRING" id="103827.A0A0N5CK90"/>
<keyword evidence="5" id="KW-1185">Reference proteome</keyword>
<dbReference type="GO" id="GO:0008270">
    <property type="term" value="F:zinc ion binding"/>
    <property type="evidence" value="ECO:0007669"/>
    <property type="project" value="UniProtKB-UniRule"/>
</dbReference>
<dbReference type="InterPro" id="IPR001680">
    <property type="entry name" value="WD40_rpt"/>
</dbReference>
<name>A0A0N5CK90_THECL</name>